<feature type="transmembrane region" description="Helical" evidence="1">
    <location>
        <begin position="144"/>
        <end position="164"/>
    </location>
</feature>
<dbReference type="EMBL" id="JAACJS010000011">
    <property type="protein sequence ID" value="NCI49771.1"/>
    <property type="molecule type" value="Genomic_DNA"/>
</dbReference>
<accession>A0ABW9ZRN3</accession>
<feature type="transmembrane region" description="Helical" evidence="1">
    <location>
        <begin position="171"/>
        <end position="188"/>
    </location>
</feature>
<reference evidence="2 3" key="1">
    <citation type="submission" date="2020-01" db="EMBL/GenBank/DDBJ databases">
        <title>Genome analysis.</title>
        <authorList>
            <person name="Wu S."/>
            <person name="Wang G."/>
        </authorList>
    </citation>
    <scope>NUCLEOTIDE SEQUENCE [LARGE SCALE GENOMIC DNA]</scope>
    <source>
        <strain evidence="2 3">SYL130</strain>
    </source>
</reference>
<protein>
    <submittedName>
        <fullName evidence="2">HupE/UreJ family protein</fullName>
    </submittedName>
</protein>
<dbReference type="Proteomes" id="UP000753802">
    <property type="component" value="Unassembled WGS sequence"/>
</dbReference>
<dbReference type="RefSeq" id="WP_161818079.1">
    <property type="nucleotide sequence ID" value="NZ_JAACJS010000011.1"/>
</dbReference>
<dbReference type="InterPro" id="IPR032809">
    <property type="entry name" value="Put_HupE_UreJ"/>
</dbReference>
<gene>
    <name evidence="2" type="ORF">GWC95_07550</name>
</gene>
<proteinExistence type="predicted"/>
<evidence type="ECO:0000256" key="1">
    <source>
        <dbReference type="SAM" id="Phobius"/>
    </source>
</evidence>
<feature type="transmembrane region" description="Helical" evidence="1">
    <location>
        <begin position="71"/>
        <end position="90"/>
    </location>
</feature>
<dbReference type="Pfam" id="PF13795">
    <property type="entry name" value="HupE_UreJ_2"/>
    <property type="match status" value="1"/>
</dbReference>
<comment type="caution">
    <text evidence="2">The sequence shown here is derived from an EMBL/GenBank/DDBJ whole genome shotgun (WGS) entry which is preliminary data.</text>
</comment>
<evidence type="ECO:0000313" key="3">
    <source>
        <dbReference type="Proteomes" id="UP000753802"/>
    </source>
</evidence>
<feature type="transmembrane region" description="Helical" evidence="1">
    <location>
        <begin position="43"/>
        <end position="65"/>
    </location>
</feature>
<feature type="transmembrane region" description="Helical" evidence="1">
    <location>
        <begin position="102"/>
        <end position="121"/>
    </location>
</feature>
<feature type="transmembrane region" description="Helical" evidence="1">
    <location>
        <begin position="20"/>
        <end position="36"/>
    </location>
</feature>
<keyword evidence="1" id="KW-1133">Transmembrane helix</keyword>
<evidence type="ECO:0000313" key="2">
    <source>
        <dbReference type="EMBL" id="NCI49771.1"/>
    </source>
</evidence>
<name>A0ABW9ZRN3_9BACT</name>
<organism evidence="2 3">
    <name type="scientific">Sediminibacterium roseum</name>
    <dbReference type="NCBI Taxonomy" id="1978412"/>
    <lineage>
        <taxon>Bacteria</taxon>
        <taxon>Pseudomonadati</taxon>
        <taxon>Bacteroidota</taxon>
        <taxon>Chitinophagia</taxon>
        <taxon>Chitinophagales</taxon>
        <taxon>Chitinophagaceae</taxon>
        <taxon>Sediminibacterium</taxon>
    </lineage>
</organism>
<keyword evidence="1" id="KW-0812">Transmembrane</keyword>
<keyword evidence="3" id="KW-1185">Reference proteome</keyword>
<keyword evidence="1" id="KW-0472">Membrane</keyword>
<sequence length="192" mass="21797">MNDFGLFFQMGYKHIADLNGIDHILFVAALCIRFQLADWRKILVLVTAFTIGHSITLALSVFNVLTYPVKWIEFLIPVTIVITAISNVFVKKFVFRTRFPLVYFFALFFGMVHGLGFSNYLKSLLGRDQNVVPQLLAFNLGLEVGQLLIVAGILLISFIFVSVLKLNRREFLLYVSGGIFALALQMMLERLP</sequence>